<dbReference type="EMBL" id="CP017708">
    <property type="protein sequence ID" value="AOY83737.1"/>
    <property type="molecule type" value="Genomic_DNA"/>
</dbReference>
<protein>
    <submittedName>
        <fullName evidence="1">Uncharacterized protein</fullName>
    </submittedName>
</protein>
<accession>A0A1D9G7W7</accession>
<organism evidence="1 2">
    <name type="scientific">Moorena producens (strain JHB)</name>
    <dbReference type="NCBI Taxonomy" id="1454205"/>
    <lineage>
        <taxon>Bacteria</taxon>
        <taxon>Bacillati</taxon>
        <taxon>Cyanobacteriota</taxon>
        <taxon>Cyanophyceae</taxon>
        <taxon>Coleofasciculales</taxon>
        <taxon>Coleofasciculaceae</taxon>
        <taxon>Moorena</taxon>
    </lineage>
</organism>
<dbReference type="AlphaFoldDB" id="A0A1D9G7W7"/>
<dbReference type="Proteomes" id="UP000176944">
    <property type="component" value="Chromosome"/>
</dbReference>
<name>A0A1D9G7W7_MOOP1</name>
<reference evidence="2" key="1">
    <citation type="submission" date="2016-10" db="EMBL/GenBank/DDBJ databases">
        <title>Comparative genomics uncovers the prolific and rare metabolic potential of the cyanobacterial genus Moorea.</title>
        <authorList>
            <person name="Leao T."/>
            <person name="Castelao G."/>
            <person name="Korobeynikov A."/>
            <person name="Monroe E.A."/>
            <person name="Podell S."/>
            <person name="Glukhov E."/>
            <person name="Allen E."/>
            <person name="Gerwick W.H."/>
            <person name="Gerwick L."/>
        </authorList>
    </citation>
    <scope>NUCLEOTIDE SEQUENCE [LARGE SCALE GENOMIC DNA]</scope>
    <source>
        <strain evidence="2">JHB</strain>
    </source>
</reference>
<proteinExistence type="predicted"/>
<evidence type="ECO:0000313" key="2">
    <source>
        <dbReference type="Proteomes" id="UP000176944"/>
    </source>
</evidence>
<gene>
    <name evidence="1" type="ORF">BJP36_31280</name>
</gene>
<evidence type="ECO:0000313" key="1">
    <source>
        <dbReference type="EMBL" id="AOY83737.1"/>
    </source>
</evidence>
<sequence length="141" mass="16872">MDKQNICIAQHGSVDQNYIDKAFLLKNEICLLPNYGFEHSIFETIEKLLELEERFGREAYGPPFVVNIKLFAKPATFTPTSKDIDEKVVESLYELREQYLDHERDIPNYDDEDIYKLEEIFKQMKYLSQFDFIEWLNDKFL</sequence>